<dbReference type="Pfam" id="PF13359">
    <property type="entry name" value="DDE_Tnp_4"/>
    <property type="match status" value="1"/>
</dbReference>
<comment type="caution">
    <text evidence="5">The sequence shown here is derived from an EMBL/GenBank/DDBJ whole genome shotgun (WGS) entry which is preliminary data.</text>
</comment>
<feature type="compositionally biased region" description="Basic and acidic residues" evidence="3">
    <location>
        <begin position="64"/>
        <end position="79"/>
    </location>
</feature>
<evidence type="ECO:0000256" key="3">
    <source>
        <dbReference type="SAM" id="MobiDB-lite"/>
    </source>
</evidence>
<feature type="domain" description="DDE Tnp4" evidence="4">
    <location>
        <begin position="1"/>
        <end position="76"/>
    </location>
</feature>
<protein>
    <recommendedName>
        <fullName evidence="4">DDE Tnp4 domain-containing protein</fullName>
    </recommendedName>
</protein>
<sequence length="166" mass="18040">MNIQVLTAPDGTPLWTSGSLPGSVHDLKAARVWGIVRRLKSAGLIALADKGYVGAGEPVRVPYKGEEQASRTEERELLPRRLRRPGECANAQLKPGASSANYAAALFSQVSSSKASCLATPRSRMKSTHSPPIWRAKHEISYRRSHEASPQPLPPCCADDHVVVRH</sequence>
<dbReference type="EMBL" id="BAAATE010000084">
    <property type="protein sequence ID" value="GAA2702612.1"/>
    <property type="molecule type" value="Genomic_DNA"/>
</dbReference>
<accession>A0ABN3TGF8</accession>
<evidence type="ECO:0000259" key="4">
    <source>
        <dbReference type="Pfam" id="PF13359"/>
    </source>
</evidence>
<evidence type="ECO:0000313" key="6">
    <source>
        <dbReference type="Proteomes" id="UP001501666"/>
    </source>
</evidence>
<reference evidence="5 6" key="1">
    <citation type="journal article" date="2019" name="Int. J. Syst. Evol. Microbiol.">
        <title>The Global Catalogue of Microorganisms (GCM) 10K type strain sequencing project: providing services to taxonomists for standard genome sequencing and annotation.</title>
        <authorList>
            <consortium name="The Broad Institute Genomics Platform"/>
            <consortium name="The Broad Institute Genome Sequencing Center for Infectious Disease"/>
            <person name="Wu L."/>
            <person name="Ma J."/>
        </authorList>
    </citation>
    <scope>NUCLEOTIDE SEQUENCE [LARGE SCALE GENOMIC DNA]</scope>
    <source>
        <strain evidence="5 6">JCM 6835</strain>
    </source>
</reference>
<feature type="region of interest" description="Disordered" evidence="3">
    <location>
        <begin position="64"/>
        <end position="83"/>
    </location>
</feature>
<name>A0ABN3TGF8_9ACTN</name>
<dbReference type="Proteomes" id="UP001501666">
    <property type="component" value="Unassembled WGS sequence"/>
</dbReference>
<evidence type="ECO:0000313" key="5">
    <source>
        <dbReference type="EMBL" id="GAA2702612.1"/>
    </source>
</evidence>
<dbReference type="InterPro" id="IPR027806">
    <property type="entry name" value="HARBI1_dom"/>
</dbReference>
<evidence type="ECO:0000256" key="2">
    <source>
        <dbReference type="ARBA" id="ARBA00022723"/>
    </source>
</evidence>
<comment type="cofactor">
    <cofactor evidence="1">
        <name>a divalent metal cation</name>
        <dbReference type="ChEBI" id="CHEBI:60240"/>
    </cofactor>
</comment>
<proteinExistence type="predicted"/>
<gene>
    <name evidence="5" type="ORF">GCM10010412_100740</name>
</gene>
<evidence type="ECO:0000256" key="1">
    <source>
        <dbReference type="ARBA" id="ARBA00001968"/>
    </source>
</evidence>
<organism evidence="5 6">
    <name type="scientific">Nonomuraea recticatena</name>
    <dbReference type="NCBI Taxonomy" id="46178"/>
    <lineage>
        <taxon>Bacteria</taxon>
        <taxon>Bacillati</taxon>
        <taxon>Actinomycetota</taxon>
        <taxon>Actinomycetes</taxon>
        <taxon>Streptosporangiales</taxon>
        <taxon>Streptosporangiaceae</taxon>
        <taxon>Nonomuraea</taxon>
    </lineage>
</organism>
<keyword evidence="6" id="KW-1185">Reference proteome</keyword>
<keyword evidence="2" id="KW-0479">Metal-binding</keyword>